<comment type="caution">
    <text evidence="1">The sequence shown here is derived from an EMBL/GenBank/DDBJ whole genome shotgun (WGS) entry which is preliminary data.</text>
</comment>
<dbReference type="EMBL" id="RRYP01017859">
    <property type="protein sequence ID" value="TNV73907.1"/>
    <property type="molecule type" value="Genomic_DNA"/>
</dbReference>
<dbReference type="AlphaFoldDB" id="A0A8J8SWZ1"/>
<proteinExistence type="predicted"/>
<name>A0A8J8SWZ1_HALGN</name>
<keyword evidence="2" id="KW-1185">Reference proteome</keyword>
<dbReference type="Proteomes" id="UP000785679">
    <property type="component" value="Unassembled WGS sequence"/>
</dbReference>
<gene>
    <name evidence="1" type="ORF">FGO68_gene10352</name>
</gene>
<organism evidence="1 2">
    <name type="scientific">Halteria grandinella</name>
    <dbReference type="NCBI Taxonomy" id="5974"/>
    <lineage>
        <taxon>Eukaryota</taxon>
        <taxon>Sar</taxon>
        <taxon>Alveolata</taxon>
        <taxon>Ciliophora</taxon>
        <taxon>Intramacronucleata</taxon>
        <taxon>Spirotrichea</taxon>
        <taxon>Stichotrichia</taxon>
        <taxon>Sporadotrichida</taxon>
        <taxon>Halteriidae</taxon>
        <taxon>Halteria</taxon>
    </lineage>
</organism>
<reference evidence="1" key="1">
    <citation type="submission" date="2019-06" db="EMBL/GenBank/DDBJ databases">
        <authorList>
            <person name="Zheng W."/>
        </authorList>
    </citation>
    <scope>NUCLEOTIDE SEQUENCE</scope>
    <source>
        <strain evidence="1">QDHG01</strain>
    </source>
</reference>
<accession>A0A8J8SWZ1</accession>
<sequence>MKPRFLSSTRMSQSSAAPATAVRVWKQPRIVWRTASLSVYCNQMISFSQAENYLKSPCISLSLHSKFRHDAANTLSSSWNSSTILMSMSMQQQFLNMPPISQPDMKTLRDSSTHLNNTPCQLLIPSSNCRSSSSPVLTSASRPV</sequence>
<protein>
    <submittedName>
        <fullName evidence="1">Uncharacterized protein</fullName>
    </submittedName>
</protein>
<evidence type="ECO:0000313" key="2">
    <source>
        <dbReference type="Proteomes" id="UP000785679"/>
    </source>
</evidence>
<evidence type="ECO:0000313" key="1">
    <source>
        <dbReference type="EMBL" id="TNV73907.1"/>
    </source>
</evidence>